<reference evidence="1 2" key="2">
    <citation type="journal article" date="2022" name="Mol. Ecol. Resour.">
        <title>The genomes of chicory, endive, great burdock and yacon provide insights into Asteraceae paleo-polyploidization history and plant inulin production.</title>
        <authorList>
            <person name="Fan W."/>
            <person name="Wang S."/>
            <person name="Wang H."/>
            <person name="Wang A."/>
            <person name="Jiang F."/>
            <person name="Liu H."/>
            <person name="Zhao H."/>
            <person name="Xu D."/>
            <person name="Zhang Y."/>
        </authorList>
    </citation>
    <scope>NUCLEOTIDE SEQUENCE [LARGE SCALE GENOMIC DNA]</scope>
    <source>
        <strain evidence="2">cv. Yunnan</strain>
        <tissue evidence="1">Leaves</tissue>
    </source>
</reference>
<organism evidence="1 2">
    <name type="scientific">Smallanthus sonchifolius</name>
    <dbReference type="NCBI Taxonomy" id="185202"/>
    <lineage>
        <taxon>Eukaryota</taxon>
        <taxon>Viridiplantae</taxon>
        <taxon>Streptophyta</taxon>
        <taxon>Embryophyta</taxon>
        <taxon>Tracheophyta</taxon>
        <taxon>Spermatophyta</taxon>
        <taxon>Magnoliopsida</taxon>
        <taxon>eudicotyledons</taxon>
        <taxon>Gunneridae</taxon>
        <taxon>Pentapetalae</taxon>
        <taxon>asterids</taxon>
        <taxon>campanulids</taxon>
        <taxon>Asterales</taxon>
        <taxon>Asteraceae</taxon>
        <taxon>Asteroideae</taxon>
        <taxon>Heliantheae alliance</taxon>
        <taxon>Millerieae</taxon>
        <taxon>Smallanthus</taxon>
    </lineage>
</organism>
<protein>
    <submittedName>
        <fullName evidence="1">Uncharacterized protein</fullName>
    </submittedName>
</protein>
<dbReference type="EMBL" id="CM042018">
    <property type="protein sequence ID" value="KAI3829847.1"/>
    <property type="molecule type" value="Genomic_DNA"/>
</dbReference>
<accession>A0ACB9KC47</accession>
<dbReference type="Proteomes" id="UP001056120">
    <property type="component" value="Linkage Group LG01"/>
</dbReference>
<evidence type="ECO:0000313" key="1">
    <source>
        <dbReference type="EMBL" id="KAI3829847.1"/>
    </source>
</evidence>
<keyword evidence="2" id="KW-1185">Reference proteome</keyword>
<proteinExistence type="predicted"/>
<evidence type="ECO:0000313" key="2">
    <source>
        <dbReference type="Proteomes" id="UP001056120"/>
    </source>
</evidence>
<sequence>MEVQEKMQEGSPTLGNVTQTDNKDVKPLQKSAGDTSEVVASATSGGAKPEGGDRGDVVSDRSGVVAGEENGGEEEKRAEKRMKYSEDDGIVGGEPPAPLPNFKIRLFGFEISCYKENQGPRDDEGSSCTTSDPSDHGGCGSSGLGDVGAASGGEPPIQQP</sequence>
<name>A0ACB9KC47_9ASTR</name>
<gene>
    <name evidence="1" type="ORF">L1987_03976</name>
</gene>
<comment type="caution">
    <text evidence="1">The sequence shown here is derived from an EMBL/GenBank/DDBJ whole genome shotgun (WGS) entry which is preliminary data.</text>
</comment>
<reference evidence="2" key="1">
    <citation type="journal article" date="2022" name="Mol. Ecol. Resour.">
        <title>The genomes of chicory, endive, great burdock and yacon provide insights into Asteraceae palaeo-polyploidization history and plant inulin production.</title>
        <authorList>
            <person name="Fan W."/>
            <person name="Wang S."/>
            <person name="Wang H."/>
            <person name="Wang A."/>
            <person name="Jiang F."/>
            <person name="Liu H."/>
            <person name="Zhao H."/>
            <person name="Xu D."/>
            <person name="Zhang Y."/>
        </authorList>
    </citation>
    <scope>NUCLEOTIDE SEQUENCE [LARGE SCALE GENOMIC DNA]</scope>
    <source>
        <strain evidence="2">cv. Yunnan</strain>
    </source>
</reference>